<dbReference type="GO" id="GO:0016020">
    <property type="term" value="C:membrane"/>
    <property type="evidence" value="ECO:0007669"/>
    <property type="project" value="UniProtKB-SubCell"/>
</dbReference>
<evidence type="ECO:0000313" key="8">
    <source>
        <dbReference type="Proteomes" id="UP000268857"/>
    </source>
</evidence>
<evidence type="ECO:0000256" key="3">
    <source>
        <dbReference type="ARBA" id="ARBA00022989"/>
    </source>
</evidence>
<dbReference type="RefSeq" id="WP_016873167.1">
    <property type="nucleotide sequence ID" value="NZ_AJLN01000037.1"/>
</dbReference>
<dbReference type="EMBL" id="RSCJ01000008">
    <property type="protein sequence ID" value="RUR83026.1"/>
    <property type="molecule type" value="Genomic_DNA"/>
</dbReference>
<evidence type="ECO:0000256" key="1">
    <source>
        <dbReference type="ARBA" id="ARBA00004141"/>
    </source>
</evidence>
<feature type="transmembrane region" description="Helical" evidence="5">
    <location>
        <begin position="146"/>
        <end position="162"/>
    </location>
</feature>
<evidence type="ECO:0000313" key="7">
    <source>
        <dbReference type="EMBL" id="RUR83026.1"/>
    </source>
</evidence>
<feature type="transmembrane region" description="Helical" evidence="5">
    <location>
        <begin position="38"/>
        <end position="56"/>
    </location>
</feature>
<proteinExistence type="predicted"/>
<dbReference type="Pfam" id="PF04932">
    <property type="entry name" value="Wzy_C"/>
    <property type="match status" value="1"/>
</dbReference>
<gene>
    <name evidence="7" type="ORF">PCC6912_24000</name>
</gene>
<feature type="transmembrane region" description="Helical" evidence="5">
    <location>
        <begin position="353"/>
        <end position="370"/>
    </location>
</feature>
<accession>A0A3S0Y124</accession>
<protein>
    <recommendedName>
        <fullName evidence="6">O-antigen ligase-related domain-containing protein</fullName>
    </recommendedName>
</protein>
<comment type="subcellular location">
    <subcellularLocation>
        <location evidence="1">Membrane</location>
        <topology evidence="1">Multi-pass membrane protein</topology>
    </subcellularLocation>
</comment>
<feature type="transmembrane region" description="Helical" evidence="5">
    <location>
        <begin position="417"/>
        <end position="434"/>
    </location>
</feature>
<feature type="transmembrane region" description="Helical" evidence="5">
    <location>
        <begin position="212"/>
        <end position="230"/>
    </location>
</feature>
<dbReference type="STRING" id="211165.GCA_000317285_00588"/>
<keyword evidence="8" id="KW-1185">Reference proteome</keyword>
<evidence type="ECO:0000256" key="4">
    <source>
        <dbReference type="ARBA" id="ARBA00023136"/>
    </source>
</evidence>
<feature type="transmembrane region" description="Helical" evidence="5">
    <location>
        <begin position="12"/>
        <end position="31"/>
    </location>
</feature>
<keyword evidence="2 5" id="KW-0812">Transmembrane</keyword>
<sequence>MLSDRTSSHSSRLALLVGLAGVGVGIVAGFLAGAKPLLLLLALIAVPTLIFFFARFEQAVLGLLIVRSALDVFSAQQIPAAFGIGLILLTLLYVTIRLLTGQAVRTDWFCWFFTAWIILQGLWLILLPLGALGLDASFLPMSIRDWMRTLLWPVVYWLVMQLKGRIYPEKAISLLFLSAIAPFTVASMQLFVPPSFVPFLLSTDERIKGTFAHPNVFATYLLLFIALTCWKLERSHKHWPWLLLLGVLAFFFVSTRALFSLAMLVTFVLGLLAPRLSLPKLIGGAVLLLLVIGLFVSTEFGQERLLSLTNTPLLNPDIDISRAILLSQGDHNSFNWRISQWDYLLRAWQQFPMFGYGIGLSIPVAGNGLLPHNDYVRALVEGGVVGLVSFLTLFGAMFLRLIQLLRYAPSGSAQQQLCLILLAFIPAILVGMITENIWSHTTLFFYLSALLAIAGWNWNEPRIT</sequence>
<organism evidence="7 8">
    <name type="scientific">Chlorogloeopsis fritschii PCC 6912</name>
    <dbReference type="NCBI Taxonomy" id="211165"/>
    <lineage>
        <taxon>Bacteria</taxon>
        <taxon>Bacillati</taxon>
        <taxon>Cyanobacteriota</taxon>
        <taxon>Cyanophyceae</taxon>
        <taxon>Nostocales</taxon>
        <taxon>Chlorogloeopsidaceae</taxon>
        <taxon>Chlorogloeopsis</taxon>
    </lineage>
</organism>
<evidence type="ECO:0000256" key="5">
    <source>
        <dbReference type="SAM" id="Phobius"/>
    </source>
</evidence>
<evidence type="ECO:0000256" key="2">
    <source>
        <dbReference type="ARBA" id="ARBA00022692"/>
    </source>
</evidence>
<dbReference type="OrthoDB" id="572012at2"/>
<comment type="caution">
    <text evidence="7">The sequence shown here is derived from an EMBL/GenBank/DDBJ whole genome shotgun (WGS) entry which is preliminary data.</text>
</comment>
<feature type="domain" description="O-antigen ligase-related" evidence="6">
    <location>
        <begin position="242"/>
        <end position="391"/>
    </location>
</feature>
<dbReference type="InterPro" id="IPR007016">
    <property type="entry name" value="O-antigen_ligase-rel_domated"/>
</dbReference>
<feature type="transmembrane region" description="Helical" evidence="5">
    <location>
        <begin position="278"/>
        <end position="296"/>
    </location>
</feature>
<feature type="transmembrane region" description="Helical" evidence="5">
    <location>
        <begin position="76"/>
        <end position="96"/>
    </location>
</feature>
<dbReference type="PANTHER" id="PTHR37422">
    <property type="entry name" value="TEICHURONIC ACID BIOSYNTHESIS PROTEIN TUAE"/>
    <property type="match status" value="1"/>
</dbReference>
<reference evidence="7 8" key="1">
    <citation type="journal article" date="2019" name="Genome Biol. Evol.">
        <title>Day and night: Metabolic profiles and evolutionary relationships of six axenic non-marine cyanobacteria.</title>
        <authorList>
            <person name="Will S.E."/>
            <person name="Henke P."/>
            <person name="Boedeker C."/>
            <person name="Huang S."/>
            <person name="Brinkmann H."/>
            <person name="Rohde M."/>
            <person name="Jarek M."/>
            <person name="Friedl T."/>
            <person name="Seufert S."/>
            <person name="Schumacher M."/>
            <person name="Overmann J."/>
            <person name="Neumann-Schaal M."/>
            <person name="Petersen J."/>
        </authorList>
    </citation>
    <scope>NUCLEOTIDE SEQUENCE [LARGE SCALE GENOMIC DNA]</scope>
    <source>
        <strain evidence="7 8">PCC 6912</strain>
    </source>
</reference>
<dbReference type="PANTHER" id="PTHR37422:SF23">
    <property type="entry name" value="TEICHURONIC ACID BIOSYNTHESIS PROTEIN TUAE"/>
    <property type="match status" value="1"/>
</dbReference>
<keyword evidence="3 5" id="KW-1133">Transmembrane helix</keyword>
<dbReference type="Proteomes" id="UP000268857">
    <property type="component" value="Unassembled WGS sequence"/>
</dbReference>
<feature type="transmembrane region" description="Helical" evidence="5">
    <location>
        <begin position="174"/>
        <end position="192"/>
    </location>
</feature>
<dbReference type="AlphaFoldDB" id="A0A3S0Y124"/>
<feature type="transmembrane region" description="Helical" evidence="5">
    <location>
        <begin position="242"/>
        <end position="272"/>
    </location>
</feature>
<keyword evidence="4 5" id="KW-0472">Membrane</keyword>
<evidence type="ECO:0000259" key="6">
    <source>
        <dbReference type="Pfam" id="PF04932"/>
    </source>
</evidence>
<feature type="transmembrane region" description="Helical" evidence="5">
    <location>
        <begin position="440"/>
        <end position="458"/>
    </location>
</feature>
<feature type="transmembrane region" description="Helical" evidence="5">
    <location>
        <begin position="382"/>
        <end position="405"/>
    </location>
</feature>
<dbReference type="InterPro" id="IPR051533">
    <property type="entry name" value="WaaL-like"/>
</dbReference>
<feature type="transmembrane region" description="Helical" evidence="5">
    <location>
        <begin position="108"/>
        <end position="126"/>
    </location>
</feature>
<name>A0A3S0Y124_CHLFR</name>